<gene>
    <name evidence="6" type="ORF">HU760_009370</name>
</gene>
<dbReference type="InterPro" id="IPR009081">
    <property type="entry name" value="PP-bd_ACP"/>
</dbReference>
<sequence length="1589" mass="175201">MQLDPQQLAERIARLAPEKRQAFASALAAQGFALSRLPIVATGEPGPHPLSWAQQRLWFLHRLDPASSAYNMPAALRLRGNLDSAALQRSFDQLIARHAILRTTFDEANGQARQTVHDQLPMPLAQVDLSSLPGEQRSARLQQLIDSESNRPFDLRQAPLRGLLARLAADEHVLVLTAQHIVADGWSLGILVKELSALYGAAVQGHDSDLPALPIQYHDYAIWQQTALADNALATELAYWREQLGDQQPTLQLPSDHPRPRQPSGRGSRHTLRIEAPLCQALRDLAQTRGTTLFSVLLGAFNVLLYRLSGQTDLRVGVPVANRSRVETEGLIGCFINTLVLRCQLDGQLRFDSLLDNLEQTRRQALAHQQLPFERLVQALEPERQLQHSPLFQVMFNLLDGTTPRRLQLPGLVVDEIEREQISAQFDLVLTVVERSDALELTLTGNADLFEPATLADHGRSYATLLGSLAQAPATRIAQLPLYNDAQQQRLLADCQASMDLGPLPELVHVRLAAQAARQPQRIALIHDDSSWSYATLQQRAALISRHLLALGLPAEARIGLCLPRGLDIIAAVFGTLGAGLAFVPLDPQFPNERLAHMIDDADICLVLVAPDTAPCMAAYQRPCLDVTTLDADAAALAGVPSTRPVQREQLAYVIYTSGSTGKPKGVAVTHRSLAGYTEVARAYYGVDADDRVLQFSTFNFDGFVDQLFPPLVCGAALVVRGPELWDSHEFHARLYRHRITVAACLTTAYWFQLAQDFARQPHAAYGALRLVSVGGEAMPSAGLAAWRQAGLGAVRLLNIYGPTEITVVSSIQDCTALLAREPLPLQLPIGAPLRGRAYYLLDRDDNLAAPGVPGELCIGGELLARGYHDVPGLTAERFCPDPYGPPGSRLYRTGDLARRLPDGSYEYLGRIDQQVKLRGFRIELSEIESHLRSHPQVRQALTLVREDRPDDRRLVAYLVFHDHPVDTSELRQHLAAQLPDYMIPAAFVSLAQMPMTPGGKLDRAALPVPDYSAQGSNQRAAQSEREHQLLALWQEVLGEQAIAMDDNFFAIGGHSLLAAQLVARIRQTLKLELPLRSLFEAPTIGQLAILLDNASADRQAAIGVAALPSDGRRVLSHAQQGMWLVQALQPGSAAYHIPSAARLLGHLDLAALRQAFQALTQRHEALRSSFHEDDGTLHVKVQDNLELPLDWHDLGLLPEAEREASARRLLVELATRPIDLRQAPLLRLHLVRLDDEQHLLLLVMHHIVSDGWSMGVLVRELGQLYSATVHGTRVALPALPVQYSDYAAWQRQQLDAATCQRHLDYWRQALGEPLAPLELFSYRPRPEVLGGQGARLSFQIDAAPAQALRLLCLSHGATLFMGLLGVLQLNLYLHSERTQAVIGTDVANRERRETEGLVGFFINQLALRGDVGGNPSFNALLQRVRPQVLEAFSHQALPFSSLVEALNPARSLAYNPLFQAKLVLQNQPDSNLELPGLRVLPERIEHGQSQLDLHLSVEEHPAGLACTLKYNTDLLDGHAAEAFATAFTRLLEQVVMAPELPVEALVQPLRTQLQEQRMQHLNARSEQSLARLGGSRRRSRITIDSMEG</sequence>
<dbReference type="PANTHER" id="PTHR45527:SF1">
    <property type="entry name" value="FATTY ACID SYNTHASE"/>
    <property type="match status" value="1"/>
</dbReference>
<evidence type="ECO:0000313" key="6">
    <source>
        <dbReference type="EMBL" id="MBV4490806.1"/>
    </source>
</evidence>
<dbReference type="Pfam" id="PF00501">
    <property type="entry name" value="AMP-binding"/>
    <property type="match status" value="1"/>
</dbReference>
<dbReference type="Pfam" id="PF00550">
    <property type="entry name" value="PP-binding"/>
    <property type="match status" value="1"/>
</dbReference>
<dbReference type="SUPFAM" id="SSF52777">
    <property type="entry name" value="CoA-dependent acyltransferases"/>
    <property type="match status" value="4"/>
</dbReference>
<comment type="cofactor">
    <cofactor evidence="1">
        <name>pantetheine 4'-phosphate</name>
        <dbReference type="ChEBI" id="CHEBI:47942"/>
    </cofactor>
</comment>
<dbReference type="InterPro" id="IPR010071">
    <property type="entry name" value="AA_adenyl_dom"/>
</dbReference>
<feature type="region of interest" description="Disordered" evidence="4">
    <location>
        <begin position="249"/>
        <end position="270"/>
    </location>
</feature>
<dbReference type="Gene3D" id="3.30.559.10">
    <property type="entry name" value="Chloramphenicol acetyltransferase-like domain"/>
    <property type="match status" value="2"/>
</dbReference>
<dbReference type="InterPro" id="IPR025110">
    <property type="entry name" value="AMP-bd_C"/>
</dbReference>
<dbReference type="InterPro" id="IPR020806">
    <property type="entry name" value="PKS_PP-bd"/>
</dbReference>
<evidence type="ECO:0000259" key="5">
    <source>
        <dbReference type="PROSITE" id="PS50075"/>
    </source>
</evidence>
<accession>A0ABS6Q9F3</accession>
<dbReference type="InterPro" id="IPR036736">
    <property type="entry name" value="ACP-like_sf"/>
</dbReference>
<dbReference type="InterPro" id="IPR001242">
    <property type="entry name" value="Condensation_dom"/>
</dbReference>
<name>A0ABS6Q9F3_9PSED</name>
<dbReference type="Gene3D" id="1.10.1200.10">
    <property type="entry name" value="ACP-like"/>
    <property type="match status" value="1"/>
</dbReference>
<dbReference type="Pfam" id="PF13193">
    <property type="entry name" value="AMP-binding_C"/>
    <property type="match status" value="1"/>
</dbReference>
<feature type="region of interest" description="Disordered" evidence="4">
    <location>
        <begin position="1568"/>
        <end position="1589"/>
    </location>
</feature>
<dbReference type="CDD" id="cd05930">
    <property type="entry name" value="A_NRPS"/>
    <property type="match status" value="1"/>
</dbReference>
<dbReference type="NCBIfam" id="TIGR01733">
    <property type="entry name" value="AA-adenyl-dom"/>
    <property type="match status" value="1"/>
</dbReference>
<evidence type="ECO:0000313" key="7">
    <source>
        <dbReference type="Proteomes" id="UP000609530"/>
    </source>
</evidence>
<keyword evidence="3" id="KW-0597">Phosphoprotein</keyword>
<dbReference type="Gene3D" id="3.30.559.30">
    <property type="entry name" value="Nonribosomal peptide synthetase, condensation domain"/>
    <property type="match status" value="2"/>
</dbReference>
<dbReference type="Pfam" id="PF00668">
    <property type="entry name" value="Condensation"/>
    <property type="match status" value="2"/>
</dbReference>
<dbReference type="InterPro" id="IPR000873">
    <property type="entry name" value="AMP-dep_synth/lig_dom"/>
</dbReference>
<keyword evidence="7" id="KW-1185">Reference proteome</keyword>
<dbReference type="SUPFAM" id="SSF47336">
    <property type="entry name" value="ACP-like"/>
    <property type="match status" value="1"/>
</dbReference>
<dbReference type="Proteomes" id="UP000609530">
    <property type="component" value="Unassembled WGS sequence"/>
</dbReference>
<dbReference type="PROSITE" id="PS00455">
    <property type="entry name" value="AMP_BINDING"/>
    <property type="match status" value="1"/>
</dbReference>
<dbReference type="InterPro" id="IPR020845">
    <property type="entry name" value="AMP-binding_CS"/>
</dbReference>
<dbReference type="PROSITE" id="PS00012">
    <property type="entry name" value="PHOSPHOPANTETHEINE"/>
    <property type="match status" value="1"/>
</dbReference>
<organism evidence="6 7">
    <name type="scientific">Pseudomonas oryzicola</name>
    <dbReference type="NCBI Taxonomy" id="485876"/>
    <lineage>
        <taxon>Bacteria</taxon>
        <taxon>Pseudomonadati</taxon>
        <taxon>Pseudomonadota</taxon>
        <taxon>Gammaproteobacteria</taxon>
        <taxon>Pseudomonadales</taxon>
        <taxon>Pseudomonadaceae</taxon>
        <taxon>Pseudomonas</taxon>
    </lineage>
</organism>
<dbReference type="EMBL" id="JABWRZ020000001">
    <property type="protein sequence ID" value="MBV4490806.1"/>
    <property type="molecule type" value="Genomic_DNA"/>
</dbReference>
<dbReference type="InterPro" id="IPR045851">
    <property type="entry name" value="AMP-bd_C_sf"/>
</dbReference>
<comment type="caution">
    <text evidence="6">The sequence shown here is derived from an EMBL/GenBank/DDBJ whole genome shotgun (WGS) entry which is preliminary data.</text>
</comment>
<dbReference type="PANTHER" id="PTHR45527">
    <property type="entry name" value="NONRIBOSOMAL PEPTIDE SYNTHETASE"/>
    <property type="match status" value="1"/>
</dbReference>
<dbReference type="InterPro" id="IPR006162">
    <property type="entry name" value="Ppantetheine_attach_site"/>
</dbReference>
<dbReference type="InterPro" id="IPR023213">
    <property type="entry name" value="CAT-like_dom_sf"/>
</dbReference>
<dbReference type="SMART" id="SM00823">
    <property type="entry name" value="PKS_PP"/>
    <property type="match status" value="1"/>
</dbReference>
<feature type="domain" description="Carrier" evidence="5">
    <location>
        <begin position="1021"/>
        <end position="1096"/>
    </location>
</feature>
<dbReference type="Gene3D" id="3.30.300.30">
    <property type="match status" value="1"/>
</dbReference>
<dbReference type="Gene3D" id="3.40.50.980">
    <property type="match status" value="2"/>
</dbReference>
<protein>
    <submittedName>
        <fullName evidence="6">Amino acid adenylation domain-containing protein</fullName>
    </submittedName>
</protein>
<dbReference type="Gene3D" id="2.30.38.10">
    <property type="entry name" value="Luciferase, Domain 3"/>
    <property type="match status" value="1"/>
</dbReference>
<dbReference type="RefSeq" id="WP_186674711.1">
    <property type="nucleotide sequence ID" value="NZ_JABWRZ020000001.1"/>
</dbReference>
<dbReference type="SUPFAM" id="SSF56801">
    <property type="entry name" value="Acetyl-CoA synthetase-like"/>
    <property type="match status" value="1"/>
</dbReference>
<evidence type="ECO:0000256" key="2">
    <source>
        <dbReference type="ARBA" id="ARBA00022450"/>
    </source>
</evidence>
<evidence type="ECO:0000256" key="4">
    <source>
        <dbReference type="SAM" id="MobiDB-lite"/>
    </source>
</evidence>
<keyword evidence="2" id="KW-0596">Phosphopantetheine</keyword>
<proteinExistence type="predicted"/>
<evidence type="ECO:0000256" key="1">
    <source>
        <dbReference type="ARBA" id="ARBA00001957"/>
    </source>
</evidence>
<dbReference type="PROSITE" id="PS50075">
    <property type="entry name" value="CARRIER"/>
    <property type="match status" value="1"/>
</dbReference>
<evidence type="ECO:0000256" key="3">
    <source>
        <dbReference type="ARBA" id="ARBA00022553"/>
    </source>
</evidence>
<dbReference type="CDD" id="cd19531">
    <property type="entry name" value="LCL_NRPS-like"/>
    <property type="match status" value="2"/>
</dbReference>
<reference evidence="6 7" key="1">
    <citation type="journal article" date="2020" name="Microorganisms">
        <title>Reliable Identification of Environmental Pseudomonas Isolates Using the rpoD Gene.</title>
        <authorList>
            <consortium name="The Broad Institute Genome Sequencing Platform"/>
            <person name="Girard L."/>
            <person name="Lood C."/>
            <person name="Rokni-Zadeh H."/>
            <person name="van Noort V."/>
            <person name="Lavigne R."/>
            <person name="De Mot R."/>
        </authorList>
    </citation>
    <scope>NUCLEOTIDE SEQUENCE [LARGE SCALE GENOMIC DNA]</scope>
    <source>
        <strain evidence="6 7">RD9SR1</strain>
    </source>
</reference>